<keyword evidence="3" id="KW-1185">Reference proteome</keyword>
<reference evidence="2" key="1">
    <citation type="submission" date="2020-06" db="EMBL/GenBank/DDBJ databases">
        <authorList>
            <consortium name="Plant Systems Biology data submission"/>
        </authorList>
    </citation>
    <scope>NUCLEOTIDE SEQUENCE</scope>
    <source>
        <strain evidence="2">D6</strain>
    </source>
</reference>
<comment type="caution">
    <text evidence="2">The sequence shown here is derived from an EMBL/GenBank/DDBJ whole genome shotgun (WGS) entry which is preliminary data.</text>
</comment>
<dbReference type="AlphaFoldDB" id="A0A9N8E5Q2"/>
<feature type="region of interest" description="Disordered" evidence="1">
    <location>
        <begin position="183"/>
        <end position="202"/>
    </location>
</feature>
<dbReference type="Proteomes" id="UP001153069">
    <property type="component" value="Unassembled WGS sequence"/>
</dbReference>
<accession>A0A9N8E5Q2</accession>
<name>A0A9N8E5Q2_9STRA</name>
<dbReference type="EMBL" id="CAICTM010000698">
    <property type="protein sequence ID" value="CAB9515196.1"/>
    <property type="molecule type" value="Genomic_DNA"/>
</dbReference>
<gene>
    <name evidence="2" type="ORF">SEMRO_699_G189400.1</name>
</gene>
<organism evidence="2 3">
    <name type="scientific">Seminavis robusta</name>
    <dbReference type="NCBI Taxonomy" id="568900"/>
    <lineage>
        <taxon>Eukaryota</taxon>
        <taxon>Sar</taxon>
        <taxon>Stramenopiles</taxon>
        <taxon>Ochrophyta</taxon>
        <taxon>Bacillariophyta</taxon>
        <taxon>Bacillariophyceae</taxon>
        <taxon>Bacillariophycidae</taxon>
        <taxon>Naviculales</taxon>
        <taxon>Naviculaceae</taxon>
        <taxon>Seminavis</taxon>
    </lineage>
</organism>
<proteinExistence type="predicted"/>
<protein>
    <submittedName>
        <fullName evidence="2">Uncharacterized protein</fullName>
    </submittedName>
</protein>
<evidence type="ECO:0000313" key="2">
    <source>
        <dbReference type="EMBL" id="CAB9515196.1"/>
    </source>
</evidence>
<evidence type="ECO:0000256" key="1">
    <source>
        <dbReference type="SAM" id="MobiDB-lite"/>
    </source>
</evidence>
<feature type="compositionally biased region" description="Basic and acidic residues" evidence="1">
    <location>
        <begin position="190"/>
        <end position="202"/>
    </location>
</feature>
<sequence>MIADAIQLLVRRLQGSGPEPSEDSVNGDLIAAAGAFEVVSKGMHQPKKSASCMHRHILTPENVNAIEARNLPSSDADAPIARNNHAVHYYNPNAKDSESLHPVDSYVILQARNVLSFLEVPEGQTPAECLRCLIPTINDLFREEATDNDLYKRWEYLYMTFRVDDSPASLAFLELLKTTRDSTLTNSGNRQERRGQVTANKEENNDEFDIALPKIFNTHGWHFWVRKEKTLDPQSFGSFPNNTNGVPVITRIAYYGGIKTRLQNLQKVGGPSRKGNTEALKSSGLEILRAQVGPSEVIGIGKVNGVKPKGHFILAYFTRYTPKSKPN</sequence>
<evidence type="ECO:0000313" key="3">
    <source>
        <dbReference type="Proteomes" id="UP001153069"/>
    </source>
</evidence>